<comment type="caution">
    <text evidence="11">The sequence shown here is derived from an EMBL/GenBank/DDBJ whole genome shotgun (WGS) entry which is preliminary data.</text>
</comment>
<feature type="region of interest" description="Disordered" evidence="9">
    <location>
        <begin position="171"/>
        <end position="190"/>
    </location>
</feature>
<evidence type="ECO:0000256" key="8">
    <source>
        <dbReference type="ARBA" id="ARBA00023306"/>
    </source>
</evidence>
<dbReference type="GO" id="GO:0005737">
    <property type="term" value="C:cytoplasm"/>
    <property type="evidence" value="ECO:0007669"/>
    <property type="project" value="UniProtKB-SubCell"/>
</dbReference>
<dbReference type="Proteomes" id="UP000648187">
    <property type="component" value="Unassembled WGS sequence"/>
</dbReference>
<dbReference type="AlphaFoldDB" id="A0A835GAC0"/>
<keyword evidence="6" id="KW-0508">mRNA splicing</keyword>
<organism evidence="11 12">
    <name type="scientific">Spodoptera exigua</name>
    <name type="common">Beet armyworm</name>
    <name type="synonym">Noctua fulgens</name>
    <dbReference type="NCBI Taxonomy" id="7107"/>
    <lineage>
        <taxon>Eukaryota</taxon>
        <taxon>Metazoa</taxon>
        <taxon>Ecdysozoa</taxon>
        <taxon>Arthropoda</taxon>
        <taxon>Hexapoda</taxon>
        <taxon>Insecta</taxon>
        <taxon>Pterygota</taxon>
        <taxon>Neoptera</taxon>
        <taxon>Endopterygota</taxon>
        <taxon>Lepidoptera</taxon>
        <taxon>Glossata</taxon>
        <taxon>Ditrysia</taxon>
        <taxon>Noctuoidea</taxon>
        <taxon>Noctuidae</taxon>
        <taxon>Amphipyrinae</taxon>
        <taxon>Spodoptera</taxon>
    </lineage>
</organism>
<dbReference type="Pfam" id="PF22782">
    <property type="entry name" value="SDE2"/>
    <property type="match status" value="1"/>
</dbReference>
<proteinExistence type="inferred from homology"/>
<evidence type="ECO:0000259" key="10">
    <source>
        <dbReference type="Pfam" id="PF22782"/>
    </source>
</evidence>
<feature type="compositionally biased region" description="Polar residues" evidence="9">
    <location>
        <begin position="218"/>
        <end position="232"/>
    </location>
</feature>
<feature type="domain" description="SDE2-like" evidence="10">
    <location>
        <begin position="68"/>
        <end position="165"/>
    </location>
</feature>
<feature type="region of interest" description="Disordered" evidence="9">
    <location>
        <begin position="272"/>
        <end position="292"/>
    </location>
</feature>
<evidence type="ECO:0000256" key="7">
    <source>
        <dbReference type="ARBA" id="ARBA00023242"/>
    </source>
</evidence>
<dbReference type="PANTHER" id="PTHR12786:SF1">
    <property type="entry name" value="SPLICING REGULATOR SDE2"/>
    <property type="match status" value="1"/>
</dbReference>
<feature type="region of interest" description="Disordered" evidence="9">
    <location>
        <begin position="202"/>
        <end position="232"/>
    </location>
</feature>
<dbReference type="EMBL" id="JACKWZ010000232">
    <property type="protein sequence ID" value="KAF9411219.1"/>
    <property type="molecule type" value="Genomic_DNA"/>
</dbReference>
<keyword evidence="5" id="KW-0507">mRNA processing</keyword>
<keyword evidence="12" id="KW-1185">Reference proteome</keyword>
<evidence type="ECO:0000256" key="1">
    <source>
        <dbReference type="ARBA" id="ARBA00004123"/>
    </source>
</evidence>
<comment type="subcellular location">
    <subcellularLocation>
        <location evidence="2">Cytoplasm</location>
    </subcellularLocation>
    <subcellularLocation>
        <location evidence="1">Nucleus</location>
    </subcellularLocation>
</comment>
<dbReference type="CDD" id="cd17039">
    <property type="entry name" value="Ubl_ubiquitin_like"/>
    <property type="match status" value="1"/>
</dbReference>
<feature type="compositionally biased region" description="Basic and acidic residues" evidence="9">
    <location>
        <begin position="277"/>
        <end position="291"/>
    </location>
</feature>
<dbReference type="GO" id="GO:0006397">
    <property type="term" value="P:mRNA processing"/>
    <property type="evidence" value="ECO:0007669"/>
    <property type="project" value="UniProtKB-KW"/>
</dbReference>
<evidence type="ECO:0000256" key="4">
    <source>
        <dbReference type="ARBA" id="ARBA00022490"/>
    </source>
</evidence>
<evidence type="ECO:0000313" key="12">
    <source>
        <dbReference type="Proteomes" id="UP000648187"/>
    </source>
</evidence>
<evidence type="ECO:0000256" key="2">
    <source>
        <dbReference type="ARBA" id="ARBA00004496"/>
    </source>
</evidence>
<comment type="similarity">
    <text evidence="3">Belongs to the SDE2 family.</text>
</comment>
<dbReference type="PANTHER" id="PTHR12786">
    <property type="entry name" value="SPLICING FACTOR SF3A-RELATED"/>
    <property type="match status" value="1"/>
</dbReference>
<dbReference type="GO" id="GO:0005634">
    <property type="term" value="C:nucleus"/>
    <property type="evidence" value="ECO:0007669"/>
    <property type="project" value="UniProtKB-SubCell"/>
</dbReference>
<evidence type="ECO:0000256" key="5">
    <source>
        <dbReference type="ARBA" id="ARBA00022664"/>
    </source>
</evidence>
<dbReference type="GO" id="GO:0008380">
    <property type="term" value="P:RNA splicing"/>
    <property type="evidence" value="ECO:0007669"/>
    <property type="project" value="UniProtKB-KW"/>
</dbReference>
<sequence length="321" mass="36181">MPCLVIFGKHFTTDLDCTDVLSLKREISQKHGVPVEDLLATLNGRFVSDDYDITASNSVIRLTTKLIGGKGGFGSMLRAIGAQIEKTTNREACRDLSGRRLRDINEEKRLRKWLEGQEEREKEAAERKQKKLERLVAEPKIEVNLNPAYEKERQDLPERVNSAVEAGWQAAGSSNTLKRKSDNDKAKPKKAKLWIDAELSDCSSLSEDEEEEEKSSSPSQQVSTDSGNESDKASTSIKLHLFPLFWGLSRSLWTVMLLLSLLVLAAARPQDFDDDEDHSHEGADDRKDDPARVQIKVYRGPTKHDGYAPWGFWVKQPSDEE</sequence>
<accession>A0A835GAC0</accession>
<keyword evidence="4" id="KW-0963">Cytoplasm</keyword>
<protein>
    <recommendedName>
        <fullName evidence="10">SDE2-like domain-containing protein</fullName>
    </recommendedName>
</protein>
<evidence type="ECO:0000256" key="3">
    <source>
        <dbReference type="ARBA" id="ARBA00008726"/>
    </source>
</evidence>
<keyword evidence="8" id="KW-0131">Cell cycle</keyword>
<dbReference type="InterPro" id="IPR051421">
    <property type="entry name" value="RNA_Proc_DNA_Dmg_Regulator"/>
</dbReference>
<reference evidence="11" key="1">
    <citation type="submission" date="2020-08" db="EMBL/GenBank/DDBJ databases">
        <title>Spodoptera exigua strain:BAW_Kor-Di-RS1 Genome sequencing and assembly.</title>
        <authorList>
            <person name="Kim J."/>
            <person name="Nam H.Y."/>
            <person name="Kwon M."/>
            <person name="Choi J.H."/>
            <person name="Cho S.R."/>
            <person name="Kim G.-H."/>
        </authorList>
    </citation>
    <scope>NUCLEOTIDE SEQUENCE</scope>
    <source>
        <strain evidence="11">BAW_Kor-Di-RS1</strain>
        <tissue evidence="11">Whole-body</tissue>
    </source>
</reference>
<dbReference type="InterPro" id="IPR053822">
    <property type="entry name" value="SDE2-like_dom"/>
</dbReference>
<evidence type="ECO:0000313" key="11">
    <source>
        <dbReference type="EMBL" id="KAF9411219.1"/>
    </source>
</evidence>
<keyword evidence="7" id="KW-0539">Nucleus</keyword>
<evidence type="ECO:0000256" key="9">
    <source>
        <dbReference type="SAM" id="MobiDB-lite"/>
    </source>
</evidence>
<name>A0A835GAC0_SPOEX</name>
<evidence type="ECO:0000256" key="6">
    <source>
        <dbReference type="ARBA" id="ARBA00023187"/>
    </source>
</evidence>
<gene>
    <name evidence="11" type="ORF">HW555_009933</name>
</gene>